<evidence type="ECO:0000256" key="1">
    <source>
        <dbReference type="SAM" id="MobiDB-lite"/>
    </source>
</evidence>
<dbReference type="Proteomes" id="UP001152622">
    <property type="component" value="Chromosome 2"/>
</dbReference>
<gene>
    <name evidence="2" type="ORF">SKAU_G00057120</name>
</gene>
<dbReference type="AlphaFoldDB" id="A0A9Q1G575"/>
<comment type="caution">
    <text evidence="2">The sequence shown here is derived from an EMBL/GenBank/DDBJ whole genome shotgun (WGS) entry which is preliminary data.</text>
</comment>
<dbReference type="EMBL" id="JAINUF010000002">
    <property type="protein sequence ID" value="KAJ8375132.1"/>
    <property type="molecule type" value="Genomic_DNA"/>
</dbReference>
<organism evidence="2 3">
    <name type="scientific">Synaphobranchus kaupii</name>
    <name type="common">Kaup's arrowtooth eel</name>
    <dbReference type="NCBI Taxonomy" id="118154"/>
    <lineage>
        <taxon>Eukaryota</taxon>
        <taxon>Metazoa</taxon>
        <taxon>Chordata</taxon>
        <taxon>Craniata</taxon>
        <taxon>Vertebrata</taxon>
        <taxon>Euteleostomi</taxon>
        <taxon>Actinopterygii</taxon>
        <taxon>Neopterygii</taxon>
        <taxon>Teleostei</taxon>
        <taxon>Anguilliformes</taxon>
        <taxon>Synaphobranchidae</taxon>
        <taxon>Synaphobranchus</taxon>
    </lineage>
</organism>
<name>A0A9Q1G575_SYNKA</name>
<proteinExistence type="predicted"/>
<sequence>MKRHIALARLGGQGPAGAGLTAPRSDRQKTELRAIFGPKRGNGFGLSTPWRGSAAVFWLEGAARDRFSSRSPAVSTHFPRPSPPPTTSSIPLCTVTAKASISGLLPRGAVNSRAPPRRKPFQGRPRDRRGPTPRRPRRALIAGPPPPAPCQDGGVRRAPRSERRAPRRLLLPTCTCFSDTPQPGPAHYRPALNHIYPAGQSRAGKGPG</sequence>
<feature type="region of interest" description="Disordered" evidence="1">
    <location>
        <begin position="104"/>
        <end position="169"/>
    </location>
</feature>
<reference evidence="2" key="1">
    <citation type="journal article" date="2023" name="Science">
        <title>Genome structures resolve the early diversification of teleost fishes.</title>
        <authorList>
            <person name="Parey E."/>
            <person name="Louis A."/>
            <person name="Montfort J."/>
            <person name="Bouchez O."/>
            <person name="Roques C."/>
            <person name="Iampietro C."/>
            <person name="Lluch J."/>
            <person name="Castinel A."/>
            <person name="Donnadieu C."/>
            <person name="Desvignes T."/>
            <person name="Floi Bucao C."/>
            <person name="Jouanno E."/>
            <person name="Wen M."/>
            <person name="Mejri S."/>
            <person name="Dirks R."/>
            <person name="Jansen H."/>
            <person name="Henkel C."/>
            <person name="Chen W.J."/>
            <person name="Zahm M."/>
            <person name="Cabau C."/>
            <person name="Klopp C."/>
            <person name="Thompson A.W."/>
            <person name="Robinson-Rechavi M."/>
            <person name="Braasch I."/>
            <person name="Lecointre G."/>
            <person name="Bobe J."/>
            <person name="Postlethwait J.H."/>
            <person name="Berthelot C."/>
            <person name="Roest Crollius H."/>
            <person name="Guiguen Y."/>
        </authorList>
    </citation>
    <scope>NUCLEOTIDE SEQUENCE</scope>
    <source>
        <strain evidence="2">WJC10195</strain>
    </source>
</reference>
<keyword evidence="3" id="KW-1185">Reference proteome</keyword>
<feature type="region of interest" description="Disordered" evidence="1">
    <location>
        <begin position="68"/>
        <end position="91"/>
    </location>
</feature>
<protein>
    <submittedName>
        <fullName evidence="2">Uncharacterized protein</fullName>
    </submittedName>
</protein>
<accession>A0A9Q1G575</accession>
<evidence type="ECO:0000313" key="3">
    <source>
        <dbReference type="Proteomes" id="UP001152622"/>
    </source>
</evidence>
<evidence type="ECO:0000313" key="2">
    <source>
        <dbReference type="EMBL" id="KAJ8375132.1"/>
    </source>
</evidence>